<dbReference type="PROSITE" id="PS50850">
    <property type="entry name" value="MFS"/>
    <property type="match status" value="1"/>
</dbReference>
<feature type="domain" description="Major facilitator superfamily (MFS) profile" evidence="8">
    <location>
        <begin position="11"/>
        <end position="384"/>
    </location>
</feature>
<evidence type="ECO:0000256" key="3">
    <source>
        <dbReference type="ARBA" id="ARBA00022448"/>
    </source>
</evidence>
<keyword evidence="4 7" id="KW-0812">Transmembrane</keyword>
<keyword evidence="5 7" id="KW-1133">Transmembrane helix</keyword>
<feature type="transmembrane region" description="Helical" evidence="7">
    <location>
        <begin position="246"/>
        <end position="267"/>
    </location>
</feature>
<dbReference type="AlphaFoldDB" id="A0A1M6KUR8"/>
<gene>
    <name evidence="9" type="ORF">SAMN02745975_02506</name>
</gene>
<dbReference type="GO" id="GO:0005886">
    <property type="term" value="C:plasma membrane"/>
    <property type="evidence" value="ECO:0007669"/>
    <property type="project" value="UniProtKB-SubCell"/>
</dbReference>
<keyword evidence="6 7" id="KW-0472">Membrane</keyword>
<evidence type="ECO:0000256" key="7">
    <source>
        <dbReference type="SAM" id="Phobius"/>
    </source>
</evidence>
<dbReference type="Pfam" id="PF07690">
    <property type="entry name" value="MFS_1"/>
    <property type="match status" value="1"/>
</dbReference>
<dbReference type="Proteomes" id="UP000184536">
    <property type="component" value="Unassembled WGS sequence"/>
</dbReference>
<evidence type="ECO:0000256" key="1">
    <source>
        <dbReference type="ARBA" id="ARBA00004651"/>
    </source>
</evidence>
<organism evidence="9 10">
    <name type="scientific">Geosporobacter subterraneus DSM 17957</name>
    <dbReference type="NCBI Taxonomy" id="1121919"/>
    <lineage>
        <taxon>Bacteria</taxon>
        <taxon>Bacillati</taxon>
        <taxon>Bacillota</taxon>
        <taxon>Clostridia</taxon>
        <taxon>Peptostreptococcales</taxon>
        <taxon>Thermotaleaceae</taxon>
        <taxon>Geosporobacter</taxon>
    </lineage>
</organism>
<evidence type="ECO:0000313" key="9">
    <source>
        <dbReference type="EMBL" id="SHJ62584.1"/>
    </source>
</evidence>
<feature type="transmembrane region" description="Helical" evidence="7">
    <location>
        <begin position="102"/>
        <end position="128"/>
    </location>
</feature>
<feature type="transmembrane region" description="Helical" evidence="7">
    <location>
        <begin position="355"/>
        <end position="379"/>
    </location>
</feature>
<evidence type="ECO:0000256" key="2">
    <source>
        <dbReference type="ARBA" id="ARBA00008335"/>
    </source>
</evidence>
<evidence type="ECO:0000256" key="4">
    <source>
        <dbReference type="ARBA" id="ARBA00022692"/>
    </source>
</evidence>
<evidence type="ECO:0000256" key="6">
    <source>
        <dbReference type="ARBA" id="ARBA00023136"/>
    </source>
</evidence>
<dbReference type="EMBL" id="FQZV01000032">
    <property type="protein sequence ID" value="SHJ62584.1"/>
    <property type="molecule type" value="Genomic_DNA"/>
</dbReference>
<feature type="transmembrane region" description="Helical" evidence="7">
    <location>
        <begin position="140"/>
        <end position="163"/>
    </location>
</feature>
<feature type="transmembrane region" description="Helical" evidence="7">
    <location>
        <begin position="298"/>
        <end position="320"/>
    </location>
</feature>
<evidence type="ECO:0000256" key="5">
    <source>
        <dbReference type="ARBA" id="ARBA00022989"/>
    </source>
</evidence>
<dbReference type="PANTHER" id="PTHR23514:SF3">
    <property type="entry name" value="BYPASS OF STOP CODON PROTEIN 6"/>
    <property type="match status" value="1"/>
</dbReference>
<keyword evidence="10" id="KW-1185">Reference proteome</keyword>
<feature type="transmembrane region" description="Helical" evidence="7">
    <location>
        <begin position="327"/>
        <end position="349"/>
    </location>
</feature>
<dbReference type="InterPro" id="IPR011701">
    <property type="entry name" value="MFS"/>
</dbReference>
<reference evidence="10" key="1">
    <citation type="submission" date="2016-11" db="EMBL/GenBank/DDBJ databases">
        <authorList>
            <person name="Varghese N."/>
            <person name="Submissions S."/>
        </authorList>
    </citation>
    <scope>NUCLEOTIDE SEQUENCE [LARGE SCALE GENOMIC DNA]</scope>
    <source>
        <strain evidence="10">DSM 17957</strain>
    </source>
</reference>
<evidence type="ECO:0000313" key="10">
    <source>
        <dbReference type="Proteomes" id="UP000184536"/>
    </source>
</evidence>
<feature type="transmembrane region" description="Helical" evidence="7">
    <location>
        <begin position="276"/>
        <end position="292"/>
    </location>
</feature>
<keyword evidence="3" id="KW-0813">Transport</keyword>
<feature type="transmembrane region" description="Helical" evidence="7">
    <location>
        <begin position="169"/>
        <end position="188"/>
    </location>
</feature>
<comment type="similarity">
    <text evidence="2">Belongs to the major facilitator superfamily.</text>
</comment>
<dbReference type="STRING" id="1121919.SAMN02745975_02506"/>
<accession>A0A1M6KUR8</accession>
<protein>
    <submittedName>
        <fullName evidence="9">Fucose permease</fullName>
    </submittedName>
</protein>
<dbReference type="InterPro" id="IPR020846">
    <property type="entry name" value="MFS_dom"/>
</dbReference>
<evidence type="ECO:0000259" key="8">
    <source>
        <dbReference type="PROSITE" id="PS50850"/>
    </source>
</evidence>
<feature type="transmembrane region" description="Helical" evidence="7">
    <location>
        <begin position="209"/>
        <end position="231"/>
    </location>
</feature>
<dbReference type="SUPFAM" id="SSF103473">
    <property type="entry name" value="MFS general substrate transporter"/>
    <property type="match status" value="1"/>
</dbReference>
<dbReference type="RefSeq" id="WP_110941609.1">
    <property type="nucleotide sequence ID" value="NZ_FQZV01000032.1"/>
</dbReference>
<feature type="transmembrane region" description="Helical" evidence="7">
    <location>
        <begin position="49"/>
        <end position="70"/>
    </location>
</feature>
<feature type="transmembrane region" description="Helical" evidence="7">
    <location>
        <begin position="77"/>
        <end position="96"/>
    </location>
</feature>
<dbReference type="GO" id="GO:0022857">
    <property type="term" value="F:transmembrane transporter activity"/>
    <property type="evidence" value="ECO:0007669"/>
    <property type="project" value="InterPro"/>
</dbReference>
<proteinExistence type="inferred from homology"/>
<dbReference type="Gene3D" id="1.20.1250.20">
    <property type="entry name" value="MFS general substrate transporter like domains"/>
    <property type="match status" value="2"/>
</dbReference>
<name>A0A1M6KUR8_9FIRM</name>
<dbReference type="OrthoDB" id="1674556at2"/>
<comment type="subcellular location">
    <subcellularLocation>
        <location evidence="1">Cell membrane</location>
        <topology evidence="1">Multi-pass membrane protein</topology>
    </subcellularLocation>
</comment>
<dbReference type="InterPro" id="IPR036259">
    <property type="entry name" value="MFS_trans_sf"/>
</dbReference>
<sequence length="400" mass="44778">MLENKRMTNMLVILIFGLMLLQGFMDNMRGVLIPSIREAFQIDYTSLAWMMLITTVGYIGATFTGGMLVDRFGQQKVIFMGLTCLAGGAFGISTAWSFPVFVLFMFLSGYGVGFINIGASTITPILFVKNQAIMMNLLHFFYGIGATIGPRYAGVLLASDYLWRDVYRYSILVIGVIVVYFVTCRFPKVERSEKRQKLPLGQIASDKKIILFSVLLGFYVAGEIGIANWFVNYLQQGRGLTPLKSASYLSLFFMIFTFGRFVGGFVAERLGYMRSIILYAAMVIFSLGVGMFGGKSFIVMISISGFFFSIIYPTTMALLIKTFHHGINSILGFVMALSSVVNMLANWMVGKANDLFGVSMGFYLILVYMTIVLMLMLTLNRYIESLTKNRENLLLDDETL</sequence>
<dbReference type="InterPro" id="IPR051788">
    <property type="entry name" value="MFS_Transporter"/>
</dbReference>
<dbReference type="PANTHER" id="PTHR23514">
    <property type="entry name" value="BYPASS OF STOP CODON PROTEIN 6"/>
    <property type="match status" value="1"/>
</dbReference>